<keyword evidence="1" id="KW-0031">Aminopeptidase</keyword>
<reference evidence="1" key="1">
    <citation type="submission" date="2015-07" db="EMBL/GenBank/DDBJ databases">
        <title>Transcriptome Assembly of Anthurium amnicola.</title>
        <authorList>
            <person name="Suzuki J."/>
        </authorList>
    </citation>
    <scope>NUCLEOTIDE SEQUENCE</scope>
</reference>
<dbReference type="AlphaFoldDB" id="A0A1D1Z2D5"/>
<gene>
    <name evidence="1" type="primary">metap1_0</name>
    <name evidence="1" type="ORF">g.35974</name>
</gene>
<proteinExistence type="predicted"/>
<keyword evidence="1" id="KW-0378">Hydrolase</keyword>
<feature type="non-terminal residue" evidence="1">
    <location>
        <position position="1"/>
    </location>
</feature>
<sequence>QNFHKVARLTRKKKIKKFLYKKSETTKKSKMKFNIFLLFLIIFSAIALASPLNERDCPTHCCWQGGYCVCCGTLSENEKRDFLEVDGTFYHKAYVASKLKE</sequence>
<keyword evidence="1" id="KW-0645">Protease</keyword>
<dbReference type="GO" id="GO:0004177">
    <property type="term" value="F:aminopeptidase activity"/>
    <property type="evidence" value="ECO:0007669"/>
    <property type="project" value="UniProtKB-KW"/>
</dbReference>
<name>A0A1D1Z2D5_9ARAE</name>
<evidence type="ECO:0000313" key="1">
    <source>
        <dbReference type="EMBL" id="JAT61034.1"/>
    </source>
</evidence>
<accession>A0A1D1Z2D5</accession>
<protein>
    <submittedName>
        <fullName evidence="1">Methionine aminopeptidase 1</fullName>
    </submittedName>
</protein>
<organism evidence="1">
    <name type="scientific">Anthurium amnicola</name>
    <dbReference type="NCBI Taxonomy" id="1678845"/>
    <lineage>
        <taxon>Eukaryota</taxon>
        <taxon>Viridiplantae</taxon>
        <taxon>Streptophyta</taxon>
        <taxon>Embryophyta</taxon>
        <taxon>Tracheophyta</taxon>
        <taxon>Spermatophyta</taxon>
        <taxon>Magnoliopsida</taxon>
        <taxon>Liliopsida</taxon>
        <taxon>Araceae</taxon>
        <taxon>Pothoideae</taxon>
        <taxon>Potheae</taxon>
        <taxon>Anthurium</taxon>
    </lineage>
</organism>
<dbReference type="EMBL" id="GDJX01006902">
    <property type="protein sequence ID" value="JAT61034.1"/>
    <property type="molecule type" value="Transcribed_RNA"/>
</dbReference>